<name>A0A6J4VF53_9BACT</name>
<dbReference type="AlphaFoldDB" id="A0A6J4VF53"/>
<gene>
    <name evidence="2" type="ORF">AVDCRST_MAG19-3547</name>
</gene>
<organism evidence="2">
    <name type="scientific">uncultured Thermomicrobiales bacterium</name>
    <dbReference type="NCBI Taxonomy" id="1645740"/>
    <lineage>
        <taxon>Bacteria</taxon>
        <taxon>Pseudomonadati</taxon>
        <taxon>Thermomicrobiota</taxon>
        <taxon>Thermomicrobia</taxon>
        <taxon>Thermomicrobiales</taxon>
        <taxon>environmental samples</taxon>
    </lineage>
</organism>
<evidence type="ECO:0000259" key="1">
    <source>
        <dbReference type="Pfam" id="PF01636"/>
    </source>
</evidence>
<dbReference type="EMBL" id="CADCWL010000199">
    <property type="protein sequence ID" value="CAA9577574.1"/>
    <property type="molecule type" value="Genomic_DNA"/>
</dbReference>
<dbReference type="InterPro" id="IPR051678">
    <property type="entry name" value="AGP_Transferase"/>
</dbReference>
<dbReference type="InterPro" id="IPR002575">
    <property type="entry name" value="Aminoglycoside_PTrfase"/>
</dbReference>
<protein>
    <recommendedName>
        <fullName evidence="1">Aminoglycoside phosphotransferase domain-containing protein</fullName>
    </recommendedName>
</protein>
<accession>A0A6J4VF53</accession>
<feature type="domain" description="Aminoglycoside phosphotransferase" evidence="1">
    <location>
        <begin position="23"/>
        <end position="224"/>
    </location>
</feature>
<dbReference type="Pfam" id="PF01636">
    <property type="entry name" value="APH"/>
    <property type="match status" value="1"/>
</dbReference>
<sequence length="292" mass="31374">MDANPPDPFAVLAALGVSDARSAEPVLGGADALIWRVERGAEAYALRVFRPDQAEASEREVAAMAAAAAGGVAAPRVHAAGAWDARPALLLSWCPGRPLLHELRAHPWDAWRLGVRFGRTQAAIHTVPVPPGLRGHPVPWAAWAGPDEALATRLLAVPPRAEALLHLDYHPMNVLVERGRVTAVLDWANARPGDPRADLARTASILRFGPLGAGLPDAGARAARPALIAGWRHGYRRVTGPIGGMAPFFAWAGAVMERDLSPRLGRPDLPWLTPELLARVRAWTTEWRTRVA</sequence>
<evidence type="ECO:0000313" key="2">
    <source>
        <dbReference type="EMBL" id="CAA9577574.1"/>
    </source>
</evidence>
<proteinExistence type="predicted"/>
<dbReference type="InterPro" id="IPR011009">
    <property type="entry name" value="Kinase-like_dom_sf"/>
</dbReference>
<reference evidence="2" key="1">
    <citation type="submission" date="2020-02" db="EMBL/GenBank/DDBJ databases">
        <authorList>
            <person name="Meier V. D."/>
        </authorList>
    </citation>
    <scope>NUCLEOTIDE SEQUENCE</scope>
    <source>
        <strain evidence="2">AVDCRST_MAG19</strain>
    </source>
</reference>
<dbReference type="PANTHER" id="PTHR21310">
    <property type="entry name" value="AMINOGLYCOSIDE PHOSPHOTRANSFERASE-RELATED-RELATED"/>
    <property type="match status" value="1"/>
</dbReference>
<dbReference type="Gene3D" id="3.90.1200.10">
    <property type="match status" value="1"/>
</dbReference>
<dbReference type="SUPFAM" id="SSF56112">
    <property type="entry name" value="Protein kinase-like (PK-like)"/>
    <property type="match status" value="1"/>
</dbReference>